<dbReference type="RefSeq" id="WP_106089886.1">
    <property type="nucleotide sequence ID" value="NZ_PVNL01000055.1"/>
</dbReference>
<dbReference type="SUPFAM" id="SSF103481">
    <property type="entry name" value="Multidrug resistance efflux transporter EmrE"/>
    <property type="match status" value="2"/>
</dbReference>
<evidence type="ECO:0000313" key="3">
    <source>
        <dbReference type="EMBL" id="PRQ07408.1"/>
    </source>
</evidence>
<dbReference type="AlphaFoldDB" id="A0A2S9YQQ7"/>
<feature type="transmembrane region" description="Helical" evidence="1">
    <location>
        <begin position="236"/>
        <end position="256"/>
    </location>
</feature>
<dbReference type="OrthoDB" id="9790852at2"/>
<dbReference type="InterPro" id="IPR037185">
    <property type="entry name" value="EmrE-like"/>
</dbReference>
<reference evidence="3 4" key="1">
    <citation type="submission" date="2018-03" db="EMBL/GenBank/DDBJ databases">
        <title>Draft Genome Sequences of the Obligatory Marine Myxobacteria Enhygromyxa salina SWB007.</title>
        <authorList>
            <person name="Poehlein A."/>
            <person name="Moghaddam J.A."/>
            <person name="Harms H."/>
            <person name="Alanjari M."/>
            <person name="Koenig G.M."/>
            <person name="Daniel R."/>
            <person name="Schaeberle T.F."/>
        </authorList>
    </citation>
    <scope>NUCLEOTIDE SEQUENCE [LARGE SCALE GENOMIC DNA]</scope>
    <source>
        <strain evidence="3 4">SWB007</strain>
    </source>
</reference>
<name>A0A2S9YQQ7_9BACT</name>
<feature type="domain" description="EamA" evidence="2">
    <location>
        <begin position="166"/>
        <end position="304"/>
    </location>
</feature>
<sequence length="311" mass="31434">MSEALAAPPTAPPTAAPTAMVPLGVGAAVLAISSAAPVIRLAAPLGPEVIACLRVSVSATVLALVTHRATARTLRLLAGSRPEALWTIVAGLCLAAHFGAWIASLSMTSVVRSVALVSTTPLFAGLFARAIGDRAPLRLYVGSAVAIAGTLVMVEPGAPSSDQAWLGDLLALSGAVTAALYLAIGRKVHAQLGDALPVEGYFVCVNLVAASALWMFALTRGAALVPAGVAQADYLAVLWLGLVPGIIGHGLLNWAVRRVPVHVVSLAALLEPAGAGLLAWVLLSEVPATRELAGALLLIAGVALGLPRRAS</sequence>
<organism evidence="3 4">
    <name type="scientific">Enhygromyxa salina</name>
    <dbReference type="NCBI Taxonomy" id="215803"/>
    <lineage>
        <taxon>Bacteria</taxon>
        <taxon>Pseudomonadati</taxon>
        <taxon>Myxococcota</taxon>
        <taxon>Polyangia</taxon>
        <taxon>Nannocystales</taxon>
        <taxon>Nannocystaceae</taxon>
        <taxon>Enhygromyxa</taxon>
    </lineage>
</organism>
<accession>A0A2S9YQQ7</accession>
<gene>
    <name evidence="3" type="ORF">ENSA7_28720</name>
</gene>
<feature type="transmembrane region" description="Helical" evidence="1">
    <location>
        <begin position="263"/>
        <end position="282"/>
    </location>
</feature>
<feature type="transmembrane region" description="Helical" evidence="1">
    <location>
        <begin position="85"/>
        <end position="103"/>
    </location>
</feature>
<evidence type="ECO:0000313" key="4">
    <source>
        <dbReference type="Proteomes" id="UP000238823"/>
    </source>
</evidence>
<feature type="transmembrane region" description="Helical" evidence="1">
    <location>
        <begin position="288"/>
        <end position="306"/>
    </location>
</feature>
<proteinExistence type="predicted"/>
<evidence type="ECO:0000256" key="1">
    <source>
        <dbReference type="SAM" id="Phobius"/>
    </source>
</evidence>
<dbReference type="PANTHER" id="PTHR22911">
    <property type="entry name" value="ACYL-MALONYL CONDENSING ENZYME-RELATED"/>
    <property type="match status" value="1"/>
</dbReference>
<feature type="transmembrane region" description="Helical" evidence="1">
    <location>
        <begin position="20"/>
        <end position="39"/>
    </location>
</feature>
<dbReference type="PANTHER" id="PTHR22911:SF76">
    <property type="entry name" value="EAMA DOMAIN-CONTAINING PROTEIN"/>
    <property type="match status" value="1"/>
</dbReference>
<feature type="transmembrane region" description="Helical" evidence="1">
    <location>
        <begin position="109"/>
        <end position="127"/>
    </location>
</feature>
<dbReference type="GO" id="GO:0016020">
    <property type="term" value="C:membrane"/>
    <property type="evidence" value="ECO:0007669"/>
    <property type="project" value="InterPro"/>
</dbReference>
<feature type="transmembrane region" description="Helical" evidence="1">
    <location>
        <begin position="196"/>
        <end position="216"/>
    </location>
</feature>
<comment type="caution">
    <text evidence="3">The sequence shown here is derived from an EMBL/GenBank/DDBJ whole genome shotgun (WGS) entry which is preliminary data.</text>
</comment>
<feature type="transmembrane region" description="Helical" evidence="1">
    <location>
        <begin position="164"/>
        <end position="184"/>
    </location>
</feature>
<keyword evidence="1" id="KW-0472">Membrane</keyword>
<feature type="transmembrane region" description="Helical" evidence="1">
    <location>
        <begin position="45"/>
        <end position="65"/>
    </location>
</feature>
<protein>
    <submittedName>
        <fullName evidence="3">EamA-like transporter family protein</fullName>
    </submittedName>
</protein>
<dbReference type="EMBL" id="PVNL01000055">
    <property type="protein sequence ID" value="PRQ07408.1"/>
    <property type="molecule type" value="Genomic_DNA"/>
</dbReference>
<dbReference type="Proteomes" id="UP000238823">
    <property type="component" value="Unassembled WGS sequence"/>
</dbReference>
<keyword evidence="1" id="KW-0812">Transmembrane</keyword>
<dbReference type="InterPro" id="IPR000620">
    <property type="entry name" value="EamA_dom"/>
</dbReference>
<evidence type="ECO:0000259" key="2">
    <source>
        <dbReference type="Pfam" id="PF00892"/>
    </source>
</evidence>
<dbReference type="Pfam" id="PF00892">
    <property type="entry name" value="EamA"/>
    <property type="match status" value="1"/>
</dbReference>
<keyword evidence="1" id="KW-1133">Transmembrane helix</keyword>